<dbReference type="PANTHER" id="PTHR43019:SF23">
    <property type="entry name" value="PROTEASE DO-LIKE 5, CHLOROPLASTIC"/>
    <property type="match status" value="1"/>
</dbReference>
<keyword evidence="2" id="KW-1133">Transmembrane helix</keyword>
<keyword evidence="2" id="KW-0812">Transmembrane</keyword>
<organism evidence="3 4">
    <name type="scientific">Lysinibacillus sphaericus</name>
    <name type="common">Bacillus sphaericus</name>
    <dbReference type="NCBI Taxonomy" id="1421"/>
    <lineage>
        <taxon>Bacteria</taxon>
        <taxon>Bacillati</taxon>
        <taxon>Bacillota</taxon>
        <taxon>Bacilli</taxon>
        <taxon>Bacillales</taxon>
        <taxon>Bacillaceae</taxon>
        <taxon>Lysinibacillus</taxon>
    </lineage>
</organism>
<accession>A0A2S5D006</accession>
<keyword evidence="1" id="KW-0378">Hydrolase</keyword>
<dbReference type="PANTHER" id="PTHR43019">
    <property type="entry name" value="SERINE ENDOPROTEASE DEGS"/>
    <property type="match status" value="1"/>
</dbReference>
<dbReference type="InterPro" id="IPR009003">
    <property type="entry name" value="Peptidase_S1_PA"/>
</dbReference>
<dbReference type="Proteomes" id="UP000237319">
    <property type="component" value="Unassembled WGS sequence"/>
</dbReference>
<keyword evidence="2" id="KW-0472">Membrane</keyword>
<keyword evidence="3" id="KW-0645">Protease</keyword>
<dbReference type="GO" id="GO:0004252">
    <property type="term" value="F:serine-type endopeptidase activity"/>
    <property type="evidence" value="ECO:0007669"/>
    <property type="project" value="InterPro"/>
</dbReference>
<dbReference type="InterPro" id="IPR001940">
    <property type="entry name" value="Peptidase_S1C"/>
</dbReference>
<dbReference type="SUPFAM" id="SSF50494">
    <property type="entry name" value="Trypsin-like serine proteases"/>
    <property type="match status" value="1"/>
</dbReference>
<evidence type="ECO:0000313" key="4">
    <source>
        <dbReference type="Proteomes" id="UP000237319"/>
    </source>
</evidence>
<sequence>MSDIHKHTTEEELTEEELIELVLAEQQKALAEERERRLKGSKVRKQKPIIKWMIWCMAFVLFMNTFALIFQIYSIPAIEFLKVSSQLSKQEDIQTYKKAIVEVSTGSSKGTGFIISPDGLVVTNAHVVENALTLSVVFPEQGLMEAQIVQSFPEVDLALLQVTGTNLPSLTLANRPSYQEDEAVYFIGNPLAFTGIANKGTLLNEIYLDDWQVPVMMMQAPVYKGNSGSPVFNTDGDVIGIVFATMKKEPYGRVGLFIPIHVLQEQIEQYNFYDE</sequence>
<dbReference type="RefSeq" id="WP_103976538.1">
    <property type="nucleotide sequence ID" value="NZ_PGLV01000001.1"/>
</dbReference>
<evidence type="ECO:0000256" key="2">
    <source>
        <dbReference type="SAM" id="Phobius"/>
    </source>
</evidence>
<dbReference type="Gene3D" id="2.40.10.120">
    <property type="match status" value="1"/>
</dbReference>
<evidence type="ECO:0000256" key="1">
    <source>
        <dbReference type="ARBA" id="ARBA00022825"/>
    </source>
</evidence>
<reference evidence="3 4" key="1">
    <citation type="submission" date="2017-11" db="EMBL/GenBank/DDBJ databases">
        <title>Genome sequence of Lysinibacillus sphaericus, a lignin-degrading bacteria isolated from municipal solid waste soil.</title>
        <authorList>
            <person name="Persinoti G.F."/>
            <person name="Paixao D.A."/>
            <person name="Bugg T.D."/>
            <person name="Squina F.M."/>
        </authorList>
    </citation>
    <scope>NUCLEOTIDE SEQUENCE [LARGE SCALE GENOMIC DNA]</scope>
    <source>
        <strain evidence="3 4">A1</strain>
    </source>
</reference>
<name>A0A2S5D006_LYSSH</name>
<proteinExistence type="predicted"/>
<evidence type="ECO:0000313" key="3">
    <source>
        <dbReference type="EMBL" id="POZ56403.1"/>
    </source>
</evidence>
<dbReference type="PRINTS" id="PR00834">
    <property type="entry name" value="PROTEASES2C"/>
</dbReference>
<dbReference type="Pfam" id="PF13365">
    <property type="entry name" value="Trypsin_2"/>
    <property type="match status" value="1"/>
</dbReference>
<feature type="transmembrane region" description="Helical" evidence="2">
    <location>
        <begin position="52"/>
        <end position="73"/>
    </location>
</feature>
<protein>
    <submittedName>
        <fullName evidence="3">Putative serine protease HtrA</fullName>
    </submittedName>
</protein>
<keyword evidence="4" id="KW-1185">Reference proteome</keyword>
<dbReference type="EMBL" id="PGLV01000001">
    <property type="protein sequence ID" value="POZ56403.1"/>
    <property type="molecule type" value="Genomic_DNA"/>
</dbReference>
<keyword evidence="1" id="KW-0720">Serine protease</keyword>
<dbReference type="AlphaFoldDB" id="A0A2S5D006"/>
<dbReference type="GO" id="GO:0006508">
    <property type="term" value="P:proteolysis"/>
    <property type="evidence" value="ECO:0007669"/>
    <property type="project" value="UniProtKB-KW"/>
</dbReference>
<comment type="caution">
    <text evidence="3">The sequence shown here is derived from an EMBL/GenBank/DDBJ whole genome shotgun (WGS) entry which is preliminary data.</text>
</comment>
<gene>
    <name evidence="3" type="primary">htrA</name>
    <name evidence="3" type="ORF">LYSIN_01186</name>
</gene>